<name>F2TYC4_SALR5</name>
<organism evidence="3">
    <name type="scientific">Salpingoeca rosetta (strain ATCC 50818 / BSB-021)</name>
    <dbReference type="NCBI Taxonomy" id="946362"/>
    <lineage>
        <taxon>Eukaryota</taxon>
        <taxon>Choanoflagellata</taxon>
        <taxon>Craspedida</taxon>
        <taxon>Salpingoecidae</taxon>
        <taxon>Salpingoeca</taxon>
    </lineage>
</organism>
<evidence type="ECO:0008006" key="4">
    <source>
        <dbReference type="Google" id="ProtNLM"/>
    </source>
</evidence>
<dbReference type="Proteomes" id="UP000007799">
    <property type="component" value="Unassembled WGS sequence"/>
</dbReference>
<feature type="compositionally biased region" description="Low complexity" evidence="1">
    <location>
        <begin position="445"/>
        <end position="462"/>
    </location>
</feature>
<dbReference type="eggNOG" id="ENOG502RYXE">
    <property type="taxonomic scope" value="Eukaryota"/>
</dbReference>
<protein>
    <recommendedName>
        <fullName evidence="4">Exostosin GT47 domain-containing protein</fullName>
    </recommendedName>
</protein>
<evidence type="ECO:0000256" key="1">
    <source>
        <dbReference type="SAM" id="MobiDB-lite"/>
    </source>
</evidence>
<keyword evidence="3" id="KW-1185">Reference proteome</keyword>
<proteinExistence type="predicted"/>
<reference evidence="2" key="1">
    <citation type="submission" date="2009-08" db="EMBL/GenBank/DDBJ databases">
        <title>Annotation of Salpingoeca rosetta.</title>
        <authorList>
            <consortium name="The Broad Institute Genome Sequencing Platform"/>
            <person name="Russ C."/>
            <person name="Cuomo C."/>
            <person name="Burger G."/>
            <person name="Gray M.W."/>
            <person name="Holland P.W.H."/>
            <person name="King N."/>
            <person name="Lang F.B.F."/>
            <person name="Roger A.J."/>
            <person name="Ruiz-Trillo I."/>
            <person name="Young S.K."/>
            <person name="Zeng Q."/>
            <person name="Gargeya S."/>
            <person name="Alvarado L."/>
            <person name="Berlin A."/>
            <person name="Chapman S.B."/>
            <person name="Chen Z."/>
            <person name="Freedman E."/>
            <person name="Gellesch M."/>
            <person name="Goldberg J."/>
            <person name="Griggs A."/>
            <person name="Gujja S."/>
            <person name="Heilman E."/>
            <person name="Heiman D."/>
            <person name="Howarth C."/>
            <person name="Mehta T."/>
            <person name="Neiman D."/>
            <person name="Pearson M."/>
            <person name="Roberts A."/>
            <person name="Saif S."/>
            <person name="Shea T."/>
            <person name="Shenoy N."/>
            <person name="Sisk P."/>
            <person name="Stolte C."/>
            <person name="Sykes S."/>
            <person name="White J."/>
            <person name="Yandava C."/>
            <person name="Haas B."/>
            <person name="Nusbaum C."/>
            <person name="Birren B."/>
        </authorList>
    </citation>
    <scope>NUCLEOTIDE SEQUENCE [LARGE SCALE GENOMIC DNA]</scope>
    <source>
        <strain evidence="2">ATCC 50818</strain>
    </source>
</reference>
<gene>
    <name evidence="2" type="ORF">PTSG_11756</name>
</gene>
<dbReference type="GeneID" id="16078655"/>
<dbReference type="InParanoid" id="F2TYC4"/>
<sequence>MPLFSMVTFIHSHRSSDASRPHKQEIPRHLQQHHQVCSFLMPCATTSSSCTTAGTLCWCARAGGLARSEWAVRGKAGYDPSCKQAEKEFNKYTYTDLALETKFGLIIMAAGAIPVIVVDHYVLPYQDLLDWETFNIRIPEHQAPRGICGQSLMKVVEMMQRRVVFVLGGVLQALSTQVHTGEGVRINLFSGDNAWQVGCVSSSCHPPPSTNHHCSGGMNRRALPCDDHPATPVRLWKQQQQLTPHHKQAMSNVTAAYIPLSFSPSLTAITTTTAAAAANTPSTADAAAAENAPPPPASLAAEHIPQPTNPSPAAACRSWLPAAGNRWRQHKLHFRLEAAAEVIRTHRQQDEGNVEATCHACQLHPLHTWYVRGRLREYRWRMMGGYTHDGLGGAAVDTHVHGHGGHIQPQRRSYVQGHIRGGEGSRHERPIIIINLPHFFLLSRSSTSAPQSPSPSTAQPTSHAGRHQLQSGVRQTLHMSVALMKSVEEAHEAVEPTTMMTMTSDEGPCIPLPSNRPTKQPSERAKDTAWQGAVCFHLFHQQQQQQQQPMSGCIVDELALCLSFMSTSPSSSSSLVANSSGCGHGCGGCDVRRCAVASRDDAAAAGGRWPISSQALMTRAGRYTHTQLCERRRHKADVVRVSPTDFPSAFPNQSPLLCVIIIISLPHVMCSC</sequence>
<feature type="region of interest" description="Disordered" evidence="1">
    <location>
        <begin position="445"/>
        <end position="473"/>
    </location>
</feature>
<evidence type="ECO:0000313" key="2">
    <source>
        <dbReference type="EMBL" id="EGD78598.1"/>
    </source>
</evidence>
<dbReference type="OrthoDB" id="1924787at2759"/>
<dbReference type="KEGG" id="sre:PTSG_11756"/>
<dbReference type="RefSeq" id="XP_004997556.1">
    <property type="nucleotide sequence ID" value="XM_004997499.1"/>
</dbReference>
<evidence type="ECO:0000313" key="3">
    <source>
        <dbReference type="Proteomes" id="UP000007799"/>
    </source>
</evidence>
<accession>F2TYC4</accession>
<dbReference type="EMBL" id="GL832957">
    <property type="protein sequence ID" value="EGD78598.1"/>
    <property type="molecule type" value="Genomic_DNA"/>
</dbReference>
<dbReference type="AlphaFoldDB" id="F2TYC4"/>